<dbReference type="EMBL" id="JARAKH010000016">
    <property type="protein sequence ID" value="KAK8395991.1"/>
    <property type="molecule type" value="Genomic_DNA"/>
</dbReference>
<organism evidence="2 3">
    <name type="scientific">Scylla paramamosain</name>
    <name type="common">Mud crab</name>
    <dbReference type="NCBI Taxonomy" id="85552"/>
    <lineage>
        <taxon>Eukaryota</taxon>
        <taxon>Metazoa</taxon>
        <taxon>Ecdysozoa</taxon>
        <taxon>Arthropoda</taxon>
        <taxon>Crustacea</taxon>
        <taxon>Multicrustacea</taxon>
        <taxon>Malacostraca</taxon>
        <taxon>Eumalacostraca</taxon>
        <taxon>Eucarida</taxon>
        <taxon>Decapoda</taxon>
        <taxon>Pleocyemata</taxon>
        <taxon>Brachyura</taxon>
        <taxon>Eubrachyura</taxon>
        <taxon>Portunoidea</taxon>
        <taxon>Portunidae</taxon>
        <taxon>Portuninae</taxon>
        <taxon>Scylla</taxon>
    </lineage>
</organism>
<keyword evidence="3" id="KW-1185">Reference proteome</keyword>
<proteinExistence type="predicted"/>
<accession>A0AAW0UBB2</accession>
<reference evidence="2 3" key="1">
    <citation type="submission" date="2023-03" db="EMBL/GenBank/DDBJ databases">
        <title>High-quality genome of Scylla paramamosain provides insights in environmental adaptation.</title>
        <authorList>
            <person name="Zhang L."/>
        </authorList>
    </citation>
    <scope>NUCLEOTIDE SEQUENCE [LARGE SCALE GENOMIC DNA]</scope>
    <source>
        <strain evidence="2">LZ_2023a</strain>
        <tissue evidence="2">Muscle</tissue>
    </source>
</reference>
<dbReference type="AlphaFoldDB" id="A0AAW0UBB2"/>
<gene>
    <name evidence="2" type="ORF">O3P69_005222</name>
</gene>
<evidence type="ECO:0000313" key="2">
    <source>
        <dbReference type="EMBL" id="KAK8395992.1"/>
    </source>
</evidence>
<evidence type="ECO:0000313" key="3">
    <source>
        <dbReference type="Proteomes" id="UP001487740"/>
    </source>
</evidence>
<dbReference type="Proteomes" id="UP001487740">
    <property type="component" value="Unassembled WGS sequence"/>
</dbReference>
<feature type="signal peptide" evidence="1">
    <location>
        <begin position="1"/>
        <end position="22"/>
    </location>
</feature>
<dbReference type="EMBL" id="JARAKH010000016">
    <property type="protein sequence ID" value="KAK8395992.1"/>
    <property type="molecule type" value="Genomic_DNA"/>
</dbReference>
<keyword evidence="1" id="KW-0732">Signal</keyword>
<comment type="caution">
    <text evidence="2">The sequence shown here is derived from an EMBL/GenBank/DDBJ whole genome shotgun (WGS) entry which is preliminary data.</text>
</comment>
<feature type="chain" id="PRO_5044717097" evidence="1">
    <location>
        <begin position="23"/>
        <end position="84"/>
    </location>
</feature>
<name>A0AAW0UBB2_SCYPA</name>
<evidence type="ECO:0000256" key="1">
    <source>
        <dbReference type="SAM" id="SignalP"/>
    </source>
</evidence>
<sequence length="84" mass="9679">MARALLLACLLMVAVMGTVSLAQWNPSYYPNLQPGWGGQFFNSYPSQQYGCRYWCRSSYTGQYYCCQTPHQAAVSNPHHHFPYY</sequence>
<protein>
    <submittedName>
        <fullName evidence="2">Uncharacterized protein</fullName>
    </submittedName>
</protein>